<keyword evidence="2" id="KW-1185">Reference proteome</keyword>
<dbReference type="EMBL" id="KQ947404">
    <property type="protein sequence ID" value="KUJ24324.1"/>
    <property type="molecule type" value="Genomic_DNA"/>
</dbReference>
<sequence>LPPFDWEDFRRRYRADLKQVDADETSLLDDFDKLAQSFVFWSDTAANRDNLRAAKRLCTREKYVDLAEEALAEKQRRYVQVVGAFKQALEML</sequence>
<evidence type="ECO:0000313" key="2">
    <source>
        <dbReference type="Proteomes" id="UP000070700"/>
    </source>
</evidence>
<evidence type="ECO:0000313" key="1">
    <source>
        <dbReference type="EMBL" id="KUJ24324.1"/>
    </source>
</evidence>
<dbReference type="KEGG" id="psco:LY89DRAFT_550478"/>
<feature type="non-terminal residue" evidence="1">
    <location>
        <position position="1"/>
    </location>
</feature>
<reference evidence="1 2" key="1">
    <citation type="submission" date="2015-10" db="EMBL/GenBank/DDBJ databases">
        <title>Full genome of DAOMC 229536 Phialocephala scopiformis, a fungal endophyte of spruce producing the potent anti-insectan compound rugulosin.</title>
        <authorList>
            <consortium name="DOE Joint Genome Institute"/>
            <person name="Walker A.K."/>
            <person name="Frasz S.L."/>
            <person name="Seifert K.A."/>
            <person name="Miller J.D."/>
            <person name="Mondo S.J."/>
            <person name="Labutti K."/>
            <person name="Lipzen A."/>
            <person name="Dockter R."/>
            <person name="Kennedy M."/>
            <person name="Grigoriev I.V."/>
            <person name="Spatafora J.W."/>
        </authorList>
    </citation>
    <scope>NUCLEOTIDE SEQUENCE [LARGE SCALE GENOMIC DNA]</scope>
    <source>
        <strain evidence="1 2">CBS 120377</strain>
    </source>
</reference>
<protein>
    <submittedName>
        <fullName evidence="1">Uncharacterized protein</fullName>
    </submittedName>
</protein>
<feature type="non-terminal residue" evidence="1">
    <location>
        <position position="92"/>
    </location>
</feature>
<dbReference type="Proteomes" id="UP000070700">
    <property type="component" value="Unassembled WGS sequence"/>
</dbReference>
<proteinExistence type="predicted"/>
<dbReference type="AlphaFoldDB" id="A0A194XWC6"/>
<dbReference type="OrthoDB" id="5335351at2759"/>
<dbReference type="GeneID" id="28818027"/>
<dbReference type="RefSeq" id="XP_018078679.1">
    <property type="nucleotide sequence ID" value="XM_018208301.1"/>
</dbReference>
<dbReference type="STRING" id="149040.A0A194XWC6"/>
<dbReference type="InParanoid" id="A0A194XWC6"/>
<accession>A0A194XWC6</accession>
<organism evidence="1 2">
    <name type="scientific">Mollisia scopiformis</name>
    <name type="common">Conifer needle endophyte fungus</name>
    <name type="synonym">Phialocephala scopiformis</name>
    <dbReference type="NCBI Taxonomy" id="149040"/>
    <lineage>
        <taxon>Eukaryota</taxon>
        <taxon>Fungi</taxon>
        <taxon>Dikarya</taxon>
        <taxon>Ascomycota</taxon>
        <taxon>Pezizomycotina</taxon>
        <taxon>Leotiomycetes</taxon>
        <taxon>Helotiales</taxon>
        <taxon>Mollisiaceae</taxon>
        <taxon>Mollisia</taxon>
    </lineage>
</organism>
<name>A0A194XWC6_MOLSC</name>
<gene>
    <name evidence="1" type="ORF">LY89DRAFT_550478</name>
</gene>